<dbReference type="PANTHER" id="PTHR10648">
    <property type="entry name" value="SERINE/THREONINE-PROTEIN PHOSPHATASE PP2A 65 KDA REGULATORY SUBUNIT"/>
    <property type="match status" value="1"/>
</dbReference>
<evidence type="ECO:0000313" key="3">
    <source>
        <dbReference type="EMBL" id="KNE65112.1"/>
    </source>
</evidence>
<evidence type="ECO:0000256" key="1">
    <source>
        <dbReference type="ARBA" id="ARBA00022737"/>
    </source>
</evidence>
<dbReference type="InterPro" id="IPR051023">
    <property type="entry name" value="PP2A_Regulatory_Subunit_A"/>
</dbReference>
<reference evidence="3 4" key="1">
    <citation type="submission" date="2009-11" db="EMBL/GenBank/DDBJ databases">
        <title>Annotation of Allomyces macrogynus ATCC 38327.</title>
        <authorList>
            <consortium name="The Broad Institute Genome Sequencing Platform"/>
            <person name="Russ C."/>
            <person name="Cuomo C."/>
            <person name="Burger G."/>
            <person name="Gray M.W."/>
            <person name="Holland P.W.H."/>
            <person name="King N."/>
            <person name="Lang F.B.F."/>
            <person name="Roger A.J."/>
            <person name="Ruiz-Trillo I."/>
            <person name="Young S.K."/>
            <person name="Zeng Q."/>
            <person name="Gargeya S."/>
            <person name="Fitzgerald M."/>
            <person name="Haas B."/>
            <person name="Abouelleil A."/>
            <person name="Alvarado L."/>
            <person name="Arachchi H.M."/>
            <person name="Berlin A."/>
            <person name="Chapman S.B."/>
            <person name="Gearin G."/>
            <person name="Goldberg J."/>
            <person name="Griggs A."/>
            <person name="Gujja S."/>
            <person name="Hansen M."/>
            <person name="Heiman D."/>
            <person name="Howarth C."/>
            <person name="Larimer J."/>
            <person name="Lui A."/>
            <person name="MacDonald P.J.P."/>
            <person name="McCowen C."/>
            <person name="Montmayeur A."/>
            <person name="Murphy C."/>
            <person name="Neiman D."/>
            <person name="Pearson M."/>
            <person name="Priest M."/>
            <person name="Roberts A."/>
            <person name="Saif S."/>
            <person name="Shea T."/>
            <person name="Sisk P."/>
            <person name="Stolte C."/>
            <person name="Sykes S."/>
            <person name="Wortman J."/>
            <person name="Nusbaum C."/>
            <person name="Birren B."/>
        </authorList>
    </citation>
    <scope>NUCLEOTIDE SEQUENCE [LARGE SCALE GENOMIC DNA]</scope>
    <source>
        <strain evidence="3 4">ATCC 38327</strain>
    </source>
</reference>
<dbReference type="SUPFAM" id="SSF48371">
    <property type="entry name" value="ARM repeat"/>
    <property type="match status" value="1"/>
</dbReference>
<feature type="region of interest" description="Disordered" evidence="2">
    <location>
        <begin position="250"/>
        <end position="274"/>
    </location>
</feature>
<keyword evidence="1" id="KW-0677">Repeat</keyword>
<reference evidence="4" key="2">
    <citation type="submission" date="2009-11" db="EMBL/GenBank/DDBJ databases">
        <title>The Genome Sequence of Allomyces macrogynus strain ATCC 38327.</title>
        <authorList>
            <consortium name="The Broad Institute Genome Sequencing Platform"/>
            <person name="Russ C."/>
            <person name="Cuomo C."/>
            <person name="Shea T."/>
            <person name="Young S.K."/>
            <person name="Zeng Q."/>
            <person name="Koehrsen M."/>
            <person name="Haas B."/>
            <person name="Borodovsky M."/>
            <person name="Guigo R."/>
            <person name="Alvarado L."/>
            <person name="Berlin A."/>
            <person name="Borenstein D."/>
            <person name="Chen Z."/>
            <person name="Engels R."/>
            <person name="Freedman E."/>
            <person name="Gellesch M."/>
            <person name="Goldberg J."/>
            <person name="Griggs A."/>
            <person name="Gujja S."/>
            <person name="Heiman D."/>
            <person name="Hepburn T."/>
            <person name="Howarth C."/>
            <person name="Jen D."/>
            <person name="Larson L."/>
            <person name="Lewis B."/>
            <person name="Mehta T."/>
            <person name="Park D."/>
            <person name="Pearson M."/>
            <person name="Roberts A."/>
            <person name="Saif S."/>
            <person name="Shenoy N."/>
            <person name="Sisk P."/>
            <person name="Stolte C."/>
            <person name="Sykes S."/>
            <person name="Walk T."/>
            <person name="White J."/>
            <person name="Yandava C."/>
            <person name="Burger G."/>
            <person name="Gray M.W."/>
            <person name="Holland P.W.H."/>
            <person name="King N."/>
            <person name="Lang F.B.F."/>
            <person name="Roger A.J."/>
            <person name="Ruiz-Trillo I."/>
            <person name="Lander E."/>
            <person name="Nusbaum C."/>
        </authorList>
    </citation>
    <scope>NUCLEOTIDE SEQUENCE [LARGE SCALE GENOMIC DNA]</scope>
    <source>
        <strain evidence="4">ATCC 38327</strain>
    </source>
</reference>
<dbReference type="InterPro" id="IPR016024">
    <property type="entry name" value="ARM-type_fold"/>
</dbReference>
<dbReference type="OrthoDB" id="340346at2759"/>
<feature type="compositionally biased region" description="Acidic residues" evidence="2">
    <location>
        <begin position="503"/>
        <end position="513"/>
    </location>
</feature>
<name>A0A0L0SRH1_ALLM3</name>
<dbReference type="GO" id="GO:0019888">
    <property type="term" value="F:protein phosphatase regulator activity"/>
    <property type="evidence" value="ECO:0007669"/>
    <property type="project" value="TreeGrafter"/>
</dbReference>
<organism evidence="3 4">
    <name type="scientific">Allomyces macrogynus (strain ATCC 38327)</name>
    <name type="common">Allomyces javanicus var. macrogynus</name>
    <dbReference type="NCBI Taxonomy" id="578462"/>
    <lineage>
        <taxon>Eukaryota</taxon>
        <taxon>Fungi</taxon>
        <taxon>Fungi incertae sedis</taxon>
        <taxon>Blastocladiomycota</taxon>
        <taxon>Blastocladiomycetes</taxon>
        <taxon>Blastocladiales</taxon>
        <taxon>Blastocladiaceae</taxon>
        <taxon>Allomyces</taxon>
    </lineage>
</organism>
<dbReference type="STRING" id="578462.A0A0L0SRH1"/>
<accession>A0A0L0SRH1</accession>
<sequence>MPSSTGAPATPDPATCVSALLRTAAAPDSPTSTGILPPHLLNVAVLPLLIDAHERVAETAKDGLAAVLLDRDTGKRVATAVVPWTVRLLALTPTQAVDLVDLATAEVQAAAATAAAATQAAALGSPPLQSPSASMHALPTVIAAGATSPPRTARFIDHTRAYQNGEATYTSPADLASTTPISATGGSMFPGLLATTASSSIAPSADVSDNDSDADGDHPPAAPGHTLMADPHVSGLLFLFMQPPSIDSGNAGSGSTSALLGTNGPKQPAPSPARRMDDIHAHLLHLVGESLAPFLSTDDGMAVVDVLDRFVNTAHAAVRGAAAIAALAAARTVPTSVVASRVVPMVGKLASDKLYTVRRRVAEQLPAWIECMPARFRTSVGRTVLERLLSDASKAVRDAMYAGLARSMVALASDEPVGVVDDYDGDVEDVVAALGPPPAQANSAGHLGTPGFASQPNSAQNSPRGSMIFNPSLSSSSSSAAPSLLPNGASTTADPVTDGHDDPTDDAYDDADTDPPLSPALARLLDVDLPPLPPRSPHPDRIPTTLIHAYCLTSLRWKDPDRMAKCAYSLPGLIATMPATWWPAHFKPLFAMLARDPLIDVRRPLMAGIDVIARSIPPRDVTTEILPVLSTWLDRETSASHAALASKLPGILALVAREQVPQNLAAVPLEYRAHASWTDRHAVARTLPAWLAAFALRPRLQAVATGQDPKAVGFATVILGSTEQLVPRAASEADRVEAAWVSLGSVLKQLVRDSVAAVRDAAVRAVAQVLVVLPNAQARQLVAFVQRLASDDSAQARAASAAAVREIATVVPTLVKAEEVDEVRARAVRGMVSAVVPTLARDAVVDVRLAVAGVLAAPVFARMVDENEDDEWPAATRDEVAAAVVAAVRVLRADPARAVRDRVVDALRRGRAAAAVLEDEEDE</sequence>
<feature type="compositionally biased region" description="Polar residues" evidence="2">
    <location>
        <begin position="452"/>
        <end position="464"/>
    </location>
</feature>
<dbReference type="Gene3D" id="1.25.10.10">
    <property type="entry name" value="Leucine-rich Repeat Variant"/>
    <property type="match status" value="2"/>
</dbReference>
<evidence type="ECO:0000256" key="2">
    <source>
        <dbReference type="SAM" id="MobiDB-lite"/>
    </source>
</evidence>
<keyword evidence="4" id="KW-1185">Reference proteome</keyword>
<dbReference type="GO" id="GO:0005737">
    <property type="term" value="C:cytoplasm"/>
    <property type="evidence" value="ECO:0007669"/>
    <property type="project" value="TreeGrafter"/>
</dbReference>
<protein>
    <submittedName>
        <fullName evidence="3">Uncharacterized protein</fullName>
    </submittedName>
</protein>
<feature type="region of interest" description="Disordered" evidence="2">
    <location>
        <begin position="430"/>
        <end position="517"/>
    </location>
</feature>
<dbReference type="InterPro" id="IPR011989">
    <property type="entry name" value="ARM-like"/>
</dbReference>
<dbReference type="Proteomes" id="UP000054350">
    <property type="component" value="Unassembled WGS sequence"/>
</dbReference>
<feature type="region of interest" description="Disordered" evidence="2">
    <location>
        <begin position="202"/>
        <end position="227"/>
    </location>
</feature>
<feature type="compositionally biased region" description="Low complexity" evidence="2">
    <location>
        <begin position="471"/>
        <end position="486"/>
    </location>
</feature>
<feature type="compositionally biased region" description="Polar residues" evidence="2">
    <location>
        <begin position="250"/>
        <end position="260"/>
    </location>
</feature>
<evidence type="ECO:0000313" key="4">
    <source>
        <dbReference type="Proteomes" id="UP000054350"/>
    </source>
</evidence>
<dbReference type="EMBL" id="GG745346">
    <property type="protein sequence ID" value="KNE65112.1"/>
    <property type="molecule type" value="Genomic_DNA"/>
</dbReference>
<dbReference type="AlphaFoldDB" id="A0A0L0SRH1"/>
<dbReference type="eggNOG" id="ENOG502T7WY">
    <property type="taxonomic scope" value="Eukaryota"/>
</dbReference>
<dbReference type="PANTHER" id="PTHR10648:SF1">
    <property type="entry name" value="SERINE_THREONINE-PROTEIN PHOSPHATASE 4 REGULATORY SUBUNIT 1"/>
    <property type="match status" value="1"/>
</dbReference>
<proteinExistence type="predicted"/>
<dbReference type="VEuPathDB" id="FungiDB:AMAG_10768"/>
<gene>
    <name evidence="3" type="ORF">AMAG_10768</name>
</gene>